<dbReference type="AlphaFoldDB" id="A0A9X2R7S7"/>
<feature type="compositionally biased region" description="Basic and acidic residues" evidence="1">
    <location>
        <begin position="56"/>
        <end position="65"/>
    </location>
</feature>
<organism evidence="2 3">
    <name type="scientific">Salinibacter ruber</name>
    <dbReference type="NCBI Taxonomy" id="146919"/>
    <lineage>
        <taxon>Bacteria</taxon>
        <taxon>Pseudomonadati</taxon>
        <taxon>Rhodothermota</taxon>
        <taxon>Rhodothermia</taxon>
        <taxon>Rhodothermales</taxon>
        <taxon>Salinibacteraceae</taxon>
        <taxon>Salinibacter</taxon>
    </lineage>
</organism>
<dbReference type="EMBL" id="JANTYZ010000007">
    <property type="protein sequence ID" value="MCS3865880.1"/>
    <property type="molecule type" value="Genomic_DNA"/>
</dbReference>
<dbReference type="RefSeq" id="WP_259083812.1">
    <property type="nucleotide sequence ID" value="NZ_JANTYZ010000007.1"/>
</dbReference>
<gene>
    <name evidence="2" type="ORF">GGP82_002444</name>
</gene>
<evidence type="ECO:0000313" key="2">
    <source>
        <dbReference type="EMBL" id="MCS3865880.1"/>
    </source>
</evidence>
<proteinExistence type="predicted"/>
<evidence type="ECO:0000313" key="3">
    <source>
        <dbReference type="Proteomes" id="UP001155034"/>
    </source>
</evidence>
<reference evidence="2" key="1">
    <citation type="submission" date="2022-08" db="EMBL/GenBank/DDBJ databases">
        <title>Genomic Encyclopedia of Type Strains, Phase V (KMG-V): Genome sequencing to study the core and pangenomes of soil and plant-associated prokaryotes.</title>
        <authorList>
            <person name="Whitman W."/>
        </authorList>
    </citation>
    <scope>NUCLEOTIDE SEQUENCE</scope>
    <source>
        <strain evidence="2">SP2016B</strain>
    </source>
</reference>
<dbReference type="Proteomes" id="UP001155034">
    <property type="component" value="Unassembled WGS sequence"/>
</dbReference>
<comment type="caution">
    <text evidence="2">The sequence shown here is derived from an EMBL/GenBank/DDBJ whole genome shotgun (WGS) entry which is preliminary data.</text>
</comment>
<sequence>MAEDAPLEQYVTTEELRAIGSTTGGKLLLGALGTYFAVRFASAPGERLPPQDPSEDSSKDDGNTD</sequence>
<name>A0A9X2R7S7_9BACT</name>
<protein>
    <submittedName>
        <fullName evidence="2">Uncharacterized protein</fullName>
    </submittedName>
</protein>
<feature type="region of interest" description="Disordered" evidence="1">
    <location>
        <begin position="43"/>
        <end position="65"/>
    </location>
</feature>
<accession>A0A9X2R7S7</accession>
<evidence type="ECO:0000256" key="1">
    <source>
        <dbReference type="SAM" id="MobiDB-lite"/>
    </source>
</evidence>